<dbReference type="PROSITE" id="PS50118">
    <property type="entry name" value="HMG_BOX_2"/>
    <property type="match status" value="2"/>
</dbReference>
<feature type="region of interest" description="Disordered" evidence="3">
    <location>
        <begin position="150"/>
        <end position="174"/>
    </location>
</feature>
<protein>
    <submittedName>
        <fullName evidence="5">8689_t:CDS:1</fullName>
    </submittedName>
</protein>
<feature type="compositionally biased region" description="Basic and acidic residues" evidence="3">
    <location>
        <begin position="45"/>
        <end position="57"/>
    </location>
</feature>
<dbReference type="SMART" id="SM00398">
    <property type="entry name" value="HMG"/>
    <property type="match status" value="2"/>
</dbReference>
<keyword evidence="1 2" id="KW-0238">DNA-binding</keyword>
<keyword evidence="2" id="KW-0539">Nucleus</keyword>
<comment type="caution">
    <text evidence="5">The sequence shown here is derived from an EMBL/GenBank/DDBJ whole genome shotgun (WGS) entry which is preliminary data.</text>
</comment>
<organism evidence="5 6">
    <name type="scientific">Acaulospora morrowiae</name>
    <dbReference type="NCBI Taxonomy" id="94023"/>
    <lineage>
        <taxon>Eukaryota</taxon>
        <taxon>Fungi</taxon>
        <taxon>Fungi incertae sedis</taxon>
        <taxon>Mucoromycota</taxon>
        <taxon>Glomeromycotina</taxon>
        <taxon>Glomeromycetes</taxon>
        <taxon>Diversisporales</taxon>
        <taxon>Acaulosporaceae</taxon>
        <taxon>Acaulospora</taxon>
    </lineage>
</organism>
<feature type="DNA-binding region" description="HMG box" evidence="2">
    <location>
        <begin position="169"/>
        <end position="233"/>
    </location>
</feature>
<proteinExistence type="predicted"/>
<dbReference type="InterPro" id="IPR050342">
    <property type="entry name" value="HMGB"/>
</dbReference>
<evidence type="ECO:0000256" key="2">
    <source>
        <dbReference type="PROSITE-ProRule" id="PRU00267"/>
    </source>
</evidence>
<dbReference type="CDD" id="cd00084">
    <property type="entry name" value="HMG-box_SF"/>
    <property type="match status" value="1"/>
</dbReference>
<sequence>MYRQLNQKLKARLSGNWYIINNIEIRIDSLRQYATATKVTKKVKAKGEPEKKKKPEKPVIPTLEFPKKPAGPYTLFFSEYVKKTKADSPDLKLKDIAILGGSNWKNMSDDQKNVYFERYKKAKSQYDVEYQKWMTSLSPEVYALENKRRRMEKAAGRSNQRPLRDPKAPKKPRTPYLQFAMDNMEEYKELKITERSKEIAKKWKTLSPDEKKPFEERYAKEKERYKQELEDYKKIG</sequence>
<keyword evidence="6" id="KW-1185">Reference proteome</keyword>
<feature type="region of interest" description="Disordered" evidence="3">
    <location>
        <begin position="43"/>
        <end position="65"/>
    </location>
</feature>
<dbReference type="PANTHER" id="PTHR48112">
    <property type="entry name" value="HIGH MOBILITY GROUP PROTEIN DSP1"/>
    <property type="match status" value="1"/>
</dbReference>
<dbReference type="InterPro" id="IPR009071">
    <property type="entry name" value="HMG_box_dom"/>
</dbReference>
<dbReference type="GO" id="GO:0005634">
    <property type="term" value="C:nucleus"/>
    <property type="evidence" value="ECO:0007669"/>
    <property type="project" value="UniProtKB-UniRule"/>
</dbReference>
<evidence type="ECO:0000259" key="4">
    <source>
        <dbReference type="PROSITE" id="PS50118"/>
    </source>
</evidence>
<feature type="domain" description="HMG box" evidence="4">
    <location>
        <begin position="66"/>
        <end position="134"/>
    </location>
</feature>
<evidence type="ECO:0000256" key="1">
    <source>
        <dbReference type="ARBA" id="ARBA00023125"/>
    </source>
</evidence>
<name>A0A9N8Z3Q6_9GLOM</name>
<dbReference type="PANTHER" id="PTHR48112:SF22">
    <property type="entry name" value="MITOCHONDRIAL TRANSCRIPTION FACTOR A, ISOFORM B"/>
    <property type="match status" value="1"/>
</dbReference>
<dbReference type="Proteomes" id="UP000789342">
    <property type="component" value="Unassembled WGS sequence"/>
</dbReference>
<evidence type="ECO:0000313" key="5">
    <source>
        <dbReference type="EMBL" id="CAG8471318.1"/>
    </source>
</evidence>
<dbReference type="InterPro" id="IPR036910">
    <property type="entry name" value="HMG_box_dom_sf"/>
</dbReference>
<dbReference type="Pfam" id="PF00505">
    <property type="entry name" value="HMG_box"/>
    <property type="match status" value="2"/>
</dbReference>
<accession>A0A9N8Z3Q6</accession>
<feature type="domain" description="HMG box" evidence="4">
    <location>
        <begin position="169"/>
        <end position="233"/>
    </location>
</feature>
<dbReference type="GO" id="GO:0003677">
    <property type="term" value="F:DNA binding"/>
    <property type="evidence" value="ECO:0007669"/>
    <property type="project" value="UniProtKB-UniRule"/>
</dbReference>
<reference evidence="5" key="1">
    <citation type="submission" date="2021-06" db="EMBL/GenBank/DDBJ databases">
        <authorList>
            <person name="Kallberg Y."/>
            <person name="Tangrot J."/>
            <person name="Rosling A."/>
        </authorList>
    </citation>
    <scope>NUCLEOTIDE SEQUENCE</scope>
    <source>
        <strain evidence="5">CL551</strain>
    </source>
</reference>
<evidence type="ECO:0000256" key="3">
    <source>
        <dbReference type="SAM" id="MobiDB-lite"/>
    </source>
</evidence>
<dbReference type="SUPFAM" id="SSF47095">
    <property type="entry name" value="HMG-box"/>
    <property type="match status" value="2"/>
</dbReference>
<dbReference type="AlphaFoldDB" id="A0A9N8Z3Q6"/>
<feature type="DNA-binding region" description="HMG box" evidence="2">
    <location>
        <begin position="66"/>
        <end position="134"/>
    </location>
</feature>
<gene>
    <name evidence="5" type="ORF">AMORRO_LOCUS1869</name>
</gene>
<dbReference type="EMBL" id="CAJVPV010000725">
    <property type="protein sequence ID" value="CAG8471318.1"/>
    <property type="molecule type" value="Genomic_DNA"/>
</dbReference>
<dbReference type="Gene3D" id="1.10.30.10">
    <property type="entry name" value="High mobility group box domain"/>
    <property type="match status" value="2"/>
</dbReference>
<dbReference type="OrthoDB" id="5550281at2759"/>
<evidence type="ECO:0000313" key="6">
    <source>
        <dbReference type="Proteomes" id="UP000789342"/>
    </source>
</evidence>